<organism evidence="3 4">
    <name type="scientific">Achromobacter agilis</name>
    <dbReference type="NCBI Taxonomy" id="1353888"/>
    <lineage>
        <taxon>Bacteria</taxon>
        <taxon>Pseudomonadati</taxon>
        <taxon>Pseudomonadota</taxon>
        <taxon>Betaproteobacteria</taxon>
        <taxon>Burkholderiales</taxon>
        <taxon>Alcaligenaceae</taxon>
        <taxon>Achromobacter</taxon>
    </lineage>
</organism>
<dbReference type="EMBL" id="UFQB01000017">
    <property type="protein sequence ID" value="SSW68756.1"/>
    <property type="molecule type" value="Genomic_DNA"/>
</dbReference>
<dbReference type="PIRSF" id="PIRSF017082">
    <property type="entry name" value="YflP"/>
    <property type="match status" value="1"/>
</dbReference>
<evidence type="ECO:0000256" key="1">
    <source>
        <dbReference type="ARBA" id="ARBA00006987"/>
    </source>
</evidence>
<evidence type="ECO:0000256" key="2">
    <source>
        <dbReference type="SAM" id="SignalP"/>
    </source>
</evidence>
<keyword evidence="2" id="KW-0732">Signal</keyword>
<dbReference type="Proteomes" id="UP000289184">
    <property type="component" value="Unassembled WGS sequence"/>
</dbReference>
<dbReference type="PANTHER" id="PTHR42928">
    <property type="entry name" value="TRICARBOXYLATE-BINDING PROTEIN"/>
    <property type="match status" value="1"/>
</dbReference>
<sequence length="322" mass="34395">MNKAMRLLALVCAAWLAQPAAAVHAAYPDKPIRLIVSFPPGSGTDSNARYVARKMEERLGVAVTVENRPGGNSFIAAQAVATAEPDGYTLLLASNSPVATNAAMFKQLPYDPVKDFAPVARLGYGAMALAVKADAPYKTVADLVDAARKRPGELNFGSGSASYQIATELFLSMGGIKANHVPYRGAAPALTDLAGGQVDFVFADYGAVIPFVQSGRMRLLAVTGDTRLKSAPDTPTLQESGFPGYYMVNWTAAFAPARTPPAVIEALSDTLLSIYRTQDAADFLARTNWEVFPVGPKALGEFQREEIRKWDQAAQRAGIPKQ</sequence>
<dbReference type="AlphaFoldDB" id="A0A446CLE9"/>
<feature type="chain" id="PRO_5019168321" description="Tripartite tricarboxylate transporter family receptor" evidence="2">
    <location>
        <begin position="26"/>
        <end position="322"/>
    </location>
</feature>
<evidence type="ECO:0000313" key="4">
    <source>
        <dbReference type="Proteomes" id="UP000289184"/>
    </source>
</evidence>
<dbReference type="OrthoDB" id="8678477at2"/>
<keyword evidence="4" id="KW-1185">Reference proteome</keyword>
<evidence type="ECO:0000313" key="3">
    <source>
        <dbReference type="EMBL" id="SSW68756.1"/>
    </source>
</evidence>
<proteinExistence type="inferred from homology"/>
<protein>
    <recommendedName>
        <fullName evidence="5">Tripartite tricarboxylate transporter family receptor</fullName>
    </recommendedName>
</protein>
<reference evidence="3 4" key="1">
    <citation type="submission" date="2018-07" db="EMBL/GenBank/DDBJ databases">
        <authorList>
            <person name="Peeters C."/>
        </authorList>
    </citation>
    <scope>NUCLEOTIDE SEQUENCE [LARGE SCALE GENOMIC DNA]</scope>
    <source>
        <strain evidence="3 4">LMG 3411</strain>
    </source>
</reference>
<accession>A0A446CLE9</accession>
<dbReference type="RefSeq" id="WP_129528930.1">
    <property type="nucleotide sequence ID" value="NZ_UFQB01000017.1"/>
</dbReference>
<dbReference type="Gene3D" id="3.40.190.150">
    <property type="entry name" value="Bordetella uptake gene, domain 1"/>
    <property type="match status" value="1"/>
</dbReference>
<evidence type="ECO:0008006" key="5">
    <source>
        <dbReference type="Google" id="ProtNLM"/>
    </source>
</evidence>
<dbReference type="InterPro" id="IPR042100">
    <property type="entry name" value="Bug_dom1"/>
</dbReference>
<dbReference type="PANTHER" id="PTHR42928:SF5">
    <property type="entry name" value="BLR1237 PROTEIN"/>
    <property type="match status" value="1"/>
</dbReference>
<dbReference type="Gene3D" id="3.40.190.10">
    <property type="entry name" value="Periplasmic binding protein-like II"/>
    <property type="match status" value="1"/>
</dbReference>
<feature type="signal peptide" evidence="2">
    <location>
        <begin position="1"/>
        <end position="25"/>
    </location>
</feature>
<dbReference type="CDD" id="cd07012">
    <property type="entry name" value="PBP2_Bug_TTT"/>
    <property type="match status" value="1"/>
</dbReference>
<name>A0A446CLE9_9BURK</name>
<gene>
    <name evidence="3" type="ORF">AGI3411_03812</name>
</gene>
<dbReference type="Pfam" id="PF03401">
    <property type="entry name" value="TctC"/>
    <property type="match status" value="1"/>
</dbReference>
<comment type="similarity">
    <text evidence="1">Belongs to the UPF0065 (bug) family.</text>
</comment>
<dbReference type="InterPro" id="IPR005064">
    <property type="entry name" value="BUG"/>
</dbReference>
<dbReference type="SUPFAM" id="SSF53850">
    <property type="entry name" value="Periplasmic binding protein-like II"/>
    <property type="match status" value="1"/>
</dbReference>